<gene>
    <name evidence="1" type="ORF">Sjap_020479</name>
</gene>
<protein>
    <submittedName>
        <fullName evidence="1">Uncharacterized protein</fullName>
    </submittedName>
</protein>
<organism evidence="1 2">
    <name type="scientific">Stephania japonica</name>
    <dbReference type="NCBI Taxonomy" id="461633"/>
    <lineage>
        <taxon>Eukaryota</taxon>
        <taxon>Viridiplantae</taxon>
        <taxon>Streptophyta</taxon>
        <taxon>Embryophyta</taxon>
        <taxon>Tracheophyta</taxon>
        <taxon>Spermatophyta</taxon>
        <taxon>Magnoliopsida</taxon>
        <taxon>Ranunculales</taxon>
        <taxon>Menispermaceae</taxon>
        <taxon>Menispermoideae</taxon>
        <taxon>Cissampelideae</taxon>
        <taxon>Stephania</taxon>
    </lineage>
</organism>
<keyword evidence="2" id="KW-1185">Reference proteome</keyword>
<reference evidence="1 2" key="1">
    <citation type="submission" date="2024-01" db="EMBL/GenBank/DDBJ databases">
        <title>Genome assemblies of Stephania.</title>
        <authorList>
            <person name="Yang L."/>
        </authorList>
    </citation>
    <scope>NUCLEOTIDE SEQUENCE [LARGE SCALE GENOMIC DNA]</scope>
    <source>
        <strain evidence="1">QJT</strain>
        <tissue evidence="1">Leaf</tissue>
    </source>
</reference>
<dbReference type="AlphaFoldDB" id="A0AAP0F0Q6"/>
<name>A0AAP0F0Q6_9MAGN</name>
<proteinExistence type="predicted"/>
<accession>A0AAP0F0Q6</accession>
<dbReference type="EMBL" id="JBBNAE010000008">
    <property type="protein sequence ID" value="KAK9103225.1"/>
    <property type="molecule type" value="Genomic_DNA"/>
</dbReference>
<sequence>MTSGLDGVLGGMKLRALFRSRALLRVCAKWPTFAFTTLVPSLALSLLSPGEAWSRSNLFFEGLLNEVCPPSMMAFIFAIKCLG</sequence>
<evidence type="ECO:0000313" key="1">
    <source>
        <dbReference type="EMBL" id="KAK9103225.1"/>
    </source>
</evidence>
<comment type="caution">
    <text evidence="1">The sequence shown here is derived from an EMBL/GenBank/DDBJ whole genome shotgun (WGS) entry which is preliminary data.</text>
</comment>
<dbReference type="Proteomes" id="UP001417504">
    <property type="component" value="Unassembled WGS sequence"/>
</dbReference>
<evidence type="ECO:0000313" key="2">
    <source>
        <dbReference type="Proteomes" id="UP001417504"/>
    </source>
</evidence>